<dbReference type="Gene3D" id="2.60.40.1180">
    <property type="entry name" value="Golgi alpha-mannosidase II"/>
    <property type="match status" value="1"/>
</dbReference>
<dbReference type="GO" id="GO:0006491">
    <property type="term" value="P:N-glycan processing"/>
    <property type="evidence" value="ECO:0007669"/>
    <property type="project" value="TreeGrafter"/>
</dbReference>
<feature type="disulfide bond" evidence="2">
    <location>
        <begin position="96"/>
        <end position="111"/>
    </location>
</feature>
<keyword evidence="7" id="KW-1185">Reference proteome</keyword>
<dbReference type="PANTHER" id="PTHR22762">
    <property type="entry name" value="ALPHA-GLUCOSIDASE"/>
    <property type="match status" value="1"/>
</dbReference>
<feature type="disulfide bond" evidence="2">
    <location>
        <begin position="86"/>
        <end position="112"/>
    </location>
</feature>
<dbReference type="SUPFAM" id="SSF51011">
    <property type="entry name" value="Glycosyl hydrolase domain"/>
    <property type="match status" value="1"/>
</dbReference>
<feature type="transmembrane region" description="Helical" evidence="4">
    <location>
        <begin position="54"/>
        <end position="72"/>
    </location>
</feature>
<dbReference type="CDD" id="cd00111">
    <property type="entry name" value="Trefoil"/>
    <property type="match status" value="1"/>
</dbReference>
<comment type="caution">
    <text evidence="2">Lacks conserved residue(s) required for the propagation of feature annotation.</text>
</comment>
<dbReference type="Pfam" id="PF21365">
    <property type="entry name" value="Glyco_hydro_31_3rd"/>
    <property type="match status" value="1"/>
</dbReference>
<dbReference type="GO" id="GO:0090599">
    <property type="term" value="F:alpha-glucosidase activity"/>
    <property type="evidence" value="ECO:0007669"/>
    <property type="project" value="TreeGrafter"/>
</dbReference>
<evidence type="ECO:0000256" key="4">
    <source>
        <dbReference type="SAM" id="Phobius"/>
    </source>
</evidence>
<sequence>MMEPIHEDSITIDEKPLGNKPFILEQSEIREDYDIKTKTSQIHIILHKSSTRGVFSLLVFAIVVPVLVYYFLIDKGPVETDDGKTCSVTNTYRITCGSRPGNFSYCTSIQCCYDNTTKLCYHYVPSKYYYFNSEPTEKEVVYQRSLEQSPFGKQLTQNIAVSVDEIDENNVRIVLHDPAATVEKNTVAAKNYYWEVTSDPLFVEVFRGNDTQDILLTTAKGPTIISDKYWEWSFQMTDEYLFGLGQVLIDLDENSTLTKVVYGNGMDHSTLPVFMAYKNGNYHGLIVRNSGPLEVTVLPSNLVSLKSLAGDRIVLELSVGPTPRDVIKQQKKGEVGGVDLWTLGVHLCREGSDLKLRYLLDDYNGDSGKTFRYESDCLHENLVTALRYENEAEDVDEMLQTITKMTTEEGRRFMLSLPPQVPFNSAFYNATKDLDVYFKSKDDDYQGLYFNTSVVYPYFKHAAINDYTQRLLEEMKSYFPDQLPDVLLLNHNWPLDESFQMRSSKNFQYLSEGLIQAMSLTLPWNVTSDDRLQILDHNDYGALQVENVVSIFGQDSFIMTASHNADTLQPVMIQNVTISWVNFKNAIASTLYNSIFGHPLVGFPVCGSTRNFTESSHDSLCMRWYLMASTSPIFRISSDTPRRDPEAFLSQTVTNTALDAITLRYKLRYYFYTILNSGEPLMRPMFYDFPNDNNTFNLVEQYAVGDILVKHPTLPGQTQLKIYLPKSVKVWYEFWGGDAYDLSSTNETEITLTIAETDWIAFIPEGTIIPLVDESDANKTLVQLKVGLKCDNQSSCEASGSLMIGTDLFIFNSTETDLTIQREKNAGYDEQVIYELNQVEIFHLNNTQKLAAFSQNLAEIESSWSSPYN</sequence>
<dbReference type="Gene3D" id="2.60.40.1760">
    <property type="entry name" value="glycosyl hydrolase (family 31)"/>
    <property type="match status" value="1"/>
</dbReference>
<dbReference type="SUPFAM" id="SSF51445">
    <property type="entry name" value="(Trans)glycosidases"/>
    <property type="match status" value="1"/>
</dbReference>
<name>A0A8J6L6R6_TENMO</name>
<keyword evidence="4" id="KW-0812">Transmembrane</keyword>
<reference evidence="6" key="2">
    <citation type="submission" date="2021-08" db="EMBL/GenBank/DDBJ databases">
        <authorList>
            <person name="Eriksson T."/>
        </authorList>
    </citation>
    <scope>NUCLEOTIDE SEQUENCE</scope>
    <source>
        <strain evidence="6">Stoneville</strain>
        <tissue evidence="6">Whole head</tissue>
    </source>
</reference>
<keyword evidence="4" id="KW-0472">Membrane</keyword>
<reference evidence="6" key="1">
    <citation type="journal article" date="2020" name="J Insects Food Feed">
        <title>The yellow mealworm (Tenebrio molitor) genome: a resource for the emerging insects as food and feed industry.</title>
        <authorList>
            <person name="Eriksson T."/>
            <person name="Andere A."/>
            <person name="Kelstrup H."/>
            <person name="Emery V."/>
            <person name="Picard C."/>
        </authorList>
    </citation>
    <scope>NUCLEOTIDE SEQUENCE</scope>
    <source>
        <strain evidence="6">Stoneville</strain>
        <tissue evidence="6">Whole head</tissue>
    </source>
</reference>
<feature type="domain" description="P-type" evidence="5">
    <location>
        <begin position="84"/>
        <end position="124"/>
    </location>
</feature>
<evidence type="ECO:0000256" key="1">
    <source>
        <dbReference type="ARBA" id="ARBA00007806"/>
    </source>
</evidence>
<keyword evidence="3" id="KW-0378">Hydrolase</keyword>
<keyword evidence="4" id="KW-1133">Transmembrane helix</keyword>
<organism evidence="6 7">
    <name type="scientific">Tenebrio molitor</name>
    <name type="common">Yellow mealworm beetle</name>
    <dbReference type="NCBI Taxonomy" id="7067"/>
    <lineage>
        <taxon>Eukaryota</taxon>
        <taxon>Metazoa</taxon>
        <taxon>Ecdysozoa</taxon>
        <taxon>Arthropoda</taxon>
        <taxon>Hexapoda</taxon>
        <taxon>Insecta</taxon>
        <taxon>Pterygota</taxon>
        <taxon>Neoptera</taxon>
        <taxon>Endopterygota</taxon>
        <taxon>Coleoptera</taxon>
        <taxon>Polyphaga</taxon>
        <taxon>Cucujiformia</taxon>
        <taxon>Tenebrionidae</taxon>
        <taxon>Tenebrio</taxon>
    </lineage>
</organism>
<keyword evidence="2" id="KW-1015">Disulfide bond</keyword>
<dbReference type="Gene3D" id="3.20.20.80">
    <property type="entry name" value="Glycosidases"/>
    <property type="match status" value="1"/>
</dbReference>
<protein>
    <recommendedName>
        <fullName evidence="5">P-type domain-containing protein</fullName>
    </recommendedName>
</protein>
<comment type="similarity">
    <text evidence="1 3">Belongs to the glycosyl hydrolase 31 family.</text>
</comment>
<evidence type="ECO:0000313" key="7">
    <source>
        <dbReference type="Proteomes" id="UP000719412"/>
    </source>
</evidence>
<gene>
    <name evidence="6" type="ORF">GEV33_010265</name>
</gene>
<evidence type="ECO:0000259" key="5">
    <source>
        <dbReference type="PROSITE" id="PS51448"/>
    </source>
</evidence>
<dbReference type="Pfam" id="PF01055">
    <property type="entry name" value="Glyco_hydro_31_2nd"/>
    <property type="match status" value="1"/>
</dbReference>
<evidence type="ECO:0000313" key="6">
    <source>
        <dbReference type="EMBL" id="KAH0812529.1"/>
    </source>
</evidence>
<dbReference type="PROSITE" id="PS51448">
    <property type="entry name" value="P_TREFOIL_2"/>
    <property type="match status" value="1"/>
</dbReference>
<dbReference type="InterPro" id="IPR013780">
    <property type="entry name" value="Glyco_hydro_b"/>
</dbReference>
<proteinExistence type="inferred from homology"/>
<dbReference type="GO" id="GO:0005975">
    <property type="term" value="P:carbohydrate metabolic process"/>
    <property type="evidence" value="ECO:0007669"/>
    <property type="project" value="InterPro"/>
</dbReference>
<dbReference type="PANTHER" id="PTHR22762:SF167">
    <property type="entry name" value="LYSOSOMAL ALPHA-GLUCOSIDASE-LIKE PROTEIN"/>
    <property type="match status" value="1"/>
</dbReference>
<dbReference type="InterPro" id="IPR000519">
    <property type="entry name" value="P_trefoil_dom"/>
</dbReference>
<dbReference type="InterPro" id="IPR048395">
    <property type="entry name" value="Glyco_hydro_31_C"/>
</dbReference>
<keyword evidence="3" id="KW-0326">Glycosidase</keyword>
<dbReference type="EMBL" id="JABDTM020025975">
    <property type="protein sequence ID" value="KAH0812529.1"/>
    <property type="molecule type" value="Genomic_DNA"/>
</dbReference>
<dbReference type="InterPro" id="IPR017853">
    <property type="entry name" value="GH"/>
</dbReference>
<accession>A0A8J6L6R6</accession>
<dbReference type="InterPro" id="IPR000322">
    <property type="entry name" value="Glyco_hydro_31_TIM"/>
</dbReference>
<comment type="caution">
    <text evidence="6">The sequence shown here is derived from an EMBL/GenBank/DDBJ whole genome shotgun (WGS) entry which is preliminary data.</text>
</comment>
<evidence type="ECO:0000256" key="2">
    <source>
        <dbReference type="PROSITE-ProRule" id="PRU00779"/>
    </source>
</evidence>
<dbReference type="Proteomes" id="UP000719412">
    <property type="component" value="Unassembled WGS sequence"/>
</dbReference>
<dbReference type="AlphaFoldDB" id="A0A8J6L6R6"/>
<evidence type="ECO:0000256" key="3">
    <source>
        <dbReference type="RuleBase" id="RU361185"/>
    </source>
</evidence>